<dbReference type="EMBL" id="KN716742">
    <property type="protein sequence ID" value="KJH41890.1"/>
    <property type="molecule type" value="Genomic_DNA"/>
</dbReference>
<feature type="transmembrane region" description="Helical" evidence="1">
    <location>
        <begin position="257"/>
        <end position="280"/>
    </location>
</feature>
<keyword evidence="1" id="KW-0812">Transmembrane</keyword>
<proteinExistence type="predicted"/>
<dbReference type="OrthoDB" id="5917794at2759"/>
<sequence length="399" mass="46711">MGFVVTCCLDLSDILDVPDVVNSVEQATPLYSITLTTRHLTQARLAGSAVVTRKKCHQTGLRTLIAGPWTPIKDDTLFFPEDRNIKAPVNSSLRDYLRIQFLAGRQGIDKPWRPCFTACEDNTFTCWPKQNTNELSRRLFYFGNKESNRNQRQCLKWTEDNPDAVLQIFYYNELNRRLDKENKLILNRFYYGGGRLLHSEICLDLARLIEHDKTRDDSFLPSHHSLDRAYRLLYDEGPGCFSWIDENKLVSWVHRRLLLAVIAGACIIFIRFSSMVVVFIKQSDVKHKIYLKIILKVVYIYDCKRPRARQTTVEFTPCFYACPCGSTTMRKPFLPYRAMCEKEKYEYEPCIASRDVRNLRHYDEEFEELPEFCISRNRIPPSSSSFRNLFVMLKNIDEK</sequence>
<evidence type="ECO:0000313" key="2">
    <source>
        <dbReference type="EMBL" id="KJH41890.1"/>
    </source>
</evidence>
<reference evidence="3" key="2">
    <citation type="journal article" date="2016" name="Sci. Rep.">
        <title>Dictyocaulus viviparus genome, variome and transcriptome elucidate lungworm biology and support future intervention.</title>
        <authorList>
            <person name="McNulty S.N."/>
            <person name="Strube C."/>
            <person name="Rosa B.A."/>
            <person name="Martin J.C."/>
            <person name="Tyagi R."/>
            <person name="Choi Y.J."/>
            <person name="Wang Q."/>
            <person name="Hallsworth Pepin K."/>
            <person name="Zhang X."/>
            <person name="Ozersky P."/>
            <person name="Wilson R.K."/>
            <person name="Sternberg P.W."/>
            <person name="Gasser R.B."/>
            <person name="Mitreva M."/>
        </authorList>
    </citation>
    <scope>NUCLEOTIDE SEQUENCE [LARGE SCALE GENOMIC DNA]</scope>
    <source>
        <strain evidence="3">HannoverDv2000</strain>
    </source>
</reference>
<accession>A0A0D8XB99</accession>
<dbReference type="STRING" id="29172.A0A0D8XB99"/>
<gene>
    <name evidence="2" type="ORF">DICVIV_12131</name>
</gene>
<dbReference type="Proteomes" id="UP000053766">
    <property type="component" value="Unassembled WGS sequence"/>
</dbReference>
<keyword evidence="3" id="KW-1185">Reference proteome</keyword>
<dbReference type="AlphaFoldDB" id="A0A0D8XB99"/>
<protein>
    <submittedName>
        <fullName evidence="2">Uncharacterized protein</fullName>
    </submittedName>
</protein>
<organism evidence="2 3">
    <name type="scientific">Dictyocaulus viviparus</name>
    <name type="common">Bovine lungworm</name>
    <dbReference type="NCBI Taxonomy" id="29172"/>
    <lineage>
        <taxon>Eukaryota</taxon>
        <taxon>Metazoa</taxon>
        <taxon>Ecdysozoa</taxon>
        <taxon>Nematoda</taxon>
        <taxon>Chromadorea</taxon>
        <taxon>Rhabditida</taxon>
        <taxon>Rhabditina</taxon>
        <taxon>Rhabditomorpha</taxon>
        <taxon>Strongyloidea</taxon>
        <taxon>Metastrongylidae</taxon>
        <taxon>Dictyocaulus</taxon>
    </lineage>
</organism>
<name>A0A0D8XB99_DICVI</name>
<reference evidence="2 3" key="1">
    <citation type="submission" date="2013-11" db="EMBL/GenBank/DDBJ databases">
        <title>Draft genome of the bovine lungworm Dictyocaulus viviparus.</title>
        <authorList>
            <person name="Mitreva M."/>
        </authorList>
    </citation>
    <scope>NUCLEOTIDE SEQUENCE [LARGE SCALE GENOMIC DNA]</scope>
    <source>
        <strain evidence="2 3">HannoverDv2000</strain>
    </source>
</reference>
<evidence type="ECO:0000313" key="3">
    <source>
        <dbReference type="Proteomes" id="UP000053766"/>
    </source>
</evidence>
<keyword evidence="1" id="KW-0472">Membrane</keyword>
<evidence type="ECO:0000256" key="1">
    <source>
        <dbReference type="SAM" id="Phobius"/>
    </source>
</evidence>
<keyword evidence="1" id="KW-1133">Transmembrane helix</keyword>